<protein>
    <submittedName>
        <fullName evidence="1">Uncharacterized protein</fullName>
    </submittedName>
</protein>
<dbReference type="Proteomes" id="UP000013111">
    <property type="component" value="Unassembled WGS sequence"/>
</dbReference>
<gene>
    <name evidence="1" type="ORF">BN437_3067</name>
</gene>
<evidence type="ECO:0000313" key="2">
    <source>
        <dbReference type="Proteomes" id="UP000013111"/>
    </source>
</evidence>
<name>A0A831A5W0_ERWAM</name>
<evidence type="ECO:0000313" key="1">
    <source>
        <dbReference type="EMBL" id="CCO94977.1"/>
    </source>
</evidence>
<accession>A0A831A5W0</accession>
<proteinExistence type="predicted"/>
<comment type="caution">
    <text evidence="1">The sequence shown here is derived from an EMBL/GenBank/DDBJ whole genome shotgun (WGS) entry which is preliminary data.</text>
</comment>
<dbReference type="AlphaFoldDB" id="A0A831A5W0"/>
<reference evidence="1 2" key="1">
    <citation type="submission" date="2012-11" db="EMBL/GenBank/DDBJ databases">
        <authorList>
            <person name="Linke B."/>
        </authorList>
    </citation>
    <scope>NUCLEOTIDE SEQUENCE [LARGE SCALE GENOMIC DNA]</scope>
    <source>
        <strain evidence="2">CFBP 1232</strain>
    </source>
</reference>
<reference evidence="1 2" key="2">
    <citation type="submission" date="2013-04" db="EMBL/GenBank/DDBJ databases">
        <title>Comparative genomics of 12 strains of Erwinia amylovora identifies a pan-genome with a large conserved core and provides insights into host specificity.</title>
        <authorList>
            <person name="Mann R.A."/>
            <person name="Smits T.H.M."/>
            <person name="Buehlmann A."/>
            <person name="Blom J."/>
            <person name="Goesmann A."/>
            <person name="Frey J.E."/>
            <person name="Plummer K.M."/>
            <person name="Beer S.V."/>
            <person name="Luck J."/>
            <person name="Duffy B."/>
            <person name="Rodoni B."/>
        </authorList>
    </citation>
    <scope>NUCLEOTIDE SEQUENCE [LARGE SCALE GENOMIC DNA]</scope>
    <source>
        <strain evidence="2">CFBP 1232</strain>
    </source>
</reference>
<dbReference type="EMBL" id="CAPB01000035">
    <property type="protein sequence ID" value="CCO94977.1"/>
    <property type="molecule type" value="Genomic_DNA"/>
</dbReference>
<sequence>MLTRSGPSCHEHNKYLLNQARLPAPILLKPHAAIVQYASSLLKTSLL</sequence>
<organism evidence="1 2">
    <name type="scientific">Erwinia amylovora NBRC 12687 = CFBP 1232</name>
    <dbReference type="NCBI Taxonomy" id="1219359"/>
    <lineage>
        <taxon>Bacteria</taxon>
        <taxon>Pseudomonadati</taxon>
        <taxon>Pseudomonadota</taxon>
        <taxon>Gammaproteobacteria</taxon>
        <taxon>Enterobacterales</taxon>
        <taxon>Erwiniaceae</taxon>
        <taxon>Erwinia</taxon>
    </lineage>
</organism>